<name>A0A2P6N2I1_9EUKA</name>
<dbReference type="Proteomes" id="UP000241769">
    <property type="component" value="Unassembled WGS sequence"/>
</dbReference>
<accession>A0A2P6N2I1</accession>
<dbReference type="AlphaFoldDB" id="A0A2P6N2I1"/>
<evidence type="ECO:0000313" key="1">
    <source>
        <dbReference type="EMBL" id="PRP78134.1"/>
    </source>
</evidence>
<protein>
    <submittedName>
        <fullName evidence="2">Uncharacterized protein</fullName>
    </submittedName>
</protein>
<sequence>MFGDTTTASYWRRKIPGPIYVLSIAVRLNSTWGLSSSRVLRVFRRPSIENLEFGTTLRLYGGIACHPGGSNDPGPGTLSLIFFWQIAVLGRSDTMVGVVERLLCGGTSELILRTVLLEPHFFHNHTR</sequence>
<evidence type="ECO:0000313" key="2">
    <source>
        <dbReference type="EMBL" id="PRP78151.1"/>
    </source>
</evidence>
<gene>
    <name evidence="1" type="ORF">PROFUN_13936</name>
    <name evidence="2" type="ORF">PROFUN_13953</name>
</gene>
<dbReference type="InParanoid" id="A0A2P6N2I1"/>
<dbReference type="EMBL" id="MDYQ01000238">
    <property type="protein sequence ID" value="PRP78151.1"/>
    <property type="molecule type" value="Genomic_DNA"/>
</dbReference>
<comment type="caution">
    <text evidence="2">The sequence shown here is derived from an EMBL/GenBank/DDBJ whole genome shotgun (WGS) entry which is preliminary data.</text>
</comment>
<dbReference type="EMBL" id="MDYQ01000238">
    <property type="protein sequence ID" value="PRP78134.1"/>
    <property type="molecule type" value="Genomic_DNA"/>
</dbReference>
<keyword evidence="3" id="KW-1185">Reference proteome</keyword>
<reference evidence="2 3" key="1">
    <citation type="journal article" date="2018" name="Genome Biol. Evol.">
        <title>Multiple Roots of Fruiting Body Formation in Amoebozoa.</title>
        <authorList>
            <person name="Hillmann F."/>
            <person name="Forbes G."/>
            <person name="Novohradska S."/>
            <person name="Ferling I."/>
            <person name="Riege K."/>
            <person name="Groth M."/>
            <person name="Westermann M."/>
            <person name="Marz M."/>
            <person name="Spaller T."/>
            <person name="Winckler T."/>
            <person name="Schaap P."/>
            <person name="Glockner G."/>
        </authorList>
    </citation>
    <scope>NUCLEOTIDE SEQUENCE [LARGE SCALE GENOMIC DNA]</scope>
    <source>
        <strain evidence="2 3">Jena</strain>
    </source>
</reference>
<evidence type="ECO:0000313" key="3">
    <source>
        <dbReference type="Proteomes" id="UP000241769"/>
    </source>
</evidence>
<organism evidence="2 3">
    <name type="scientific">Planoprotostelium fungivorum</name>
    <dbReference type="NCBI Taxonomy" id="1890364"/>
    <lineage>
        <taxon>Eukaryota</taxon>
        <taxon>Amoebozoa</taxon>
        <taxon>Evosea</taxon>
        <taxon>Variosea</taxon>
        <taxon>Cavosteliida</taxon>
        <taxon>Cavosteliaceae</taxon>
        <taxon>Planoprotostelium</taxon>
    </lineage>
</organism>
<proteinExistence type="predicted"/>